<keyword evidence="6" id="KW-1185">Reference proteome</keyword>
<sequence length="224" mass="25790">MNVDVAKNLHEVLGNLPKEVRLVAISKYHPNEYLETAYNEGQRIFGESHEQELAQKQETLPKDIEWHFIGHLQTNKVKYIAPYISMIEAVDSYKLLKEINKQAAKNGRIIKVLLELHIAEEETKYGLTLDDCRDMLEKGEWKDLGNVQICGLMMMASNTTEISLIEKEFDTATSFFDEIKVKFFADAPEFKERSWGMSHDYKIAIKHGSTMVRVGTTIFGPRVY</sequence>
<evidence type="ECO:0000256" key="2">
    <source>
        <dbReference type="HAMAP-Rule" id="MF_02087"/>
    </source>
</evidence>
<evidence type="ECO:0000256" key="3">
    <source>
        <dbReference type="RuleBase" id="RU004514"/>
    </source>
</evidence>
<dbReference type="RefSeq" id="WP_207154051.1">
    <property type="nucleotide sequence ID" value="NZ_AP024484.1"/>
</dbReference>
<evidence type="ECO:0000256" key="1">
    <source>
        <dbReference type="ARBA" id="ARBA00022898"/>
    </source>
</evidence>
<comment type="function">
    <text evidence="2">Pyridoxal 5'-phosphate (PLP)-binding protein, which is involved in PLP homeostasis.</text>
</comment>
<feature type="modified residue" description="N6-(pyridoxal phosphate)lysine" evidence="2">
    <location>
        <position position="27"/>
    </location>
</feature>
<dbReference type="Gene3D" id="3.20.20.10">
    <property type="entry name" value="Alanine racemase"/>
    <property type="match status" value="1"/>
</dbReference>
<evidence type="ECO:0000313" key="5">
    <source>
        <dbReference type="EMBL" id="BCS86463.1"/>
    </source>
</evidence>
<evidence type="ECO:0000313" key="6">
    <source>
        <dbReference type="Proteomes" id="UP001319045"/>
    </source>
</evidence>
<dbReference type="CDD" id="cd00635">
    <property type="entry name" value="PLPDE_III_YBL036c_like"/>
    <property type="match status" value="1"/>
</dbReference>
<evidence type="ECO:0000259" key="4">
    <source>
        <dbReference type="Pfam" id="PF01168"/>
    </source>
</evidence>
<accession>A0ABN6ENE9</accession>
<dbReference type="InterPro" id="IPR011078">
    <property type="entry name" value="PyrdxlP_homeostasis"/>
</dbReference>
<dbReference type="PANTHER" id="PTHR10146:SF14">
    <property type="entry name" value="PYRIDOXAL PHOSPHATE HOMEOSTASIS PROTEIN"/>
    <property type="match status" value="1"/>
</dbReference>
<name>A0ABN6ENE9_9BACT</name>
<gene>
    <name evidence="5" type="ORF">prwr041_23560</name>
</gene>
<dbReference type="InterPro" id="IPR029066">
    <property type="entry name" value="PLP-binding_barrel"/>
</dbReference>
<keyword evidence="1 2" id="KW-0663">Pyridoxal phosphate</keyword>
<protein>
    <recommendedName>
        <fullName evidence="2">Pyridoxal phosphate homeostasis protein</fullName>
        <shortName evidence="2">PLP homeostasis protein</shortName>
    </recommendedName>
</protein>
<dbReference type="Pfam" id="PF01168">
    <property type="entry name" value="Ala_racemase_N"/>
    <property type="match status" value="1"/>
</dbReference>
<dbReference type="PIRSF" id="PIRSF004848">
    <property type="entry name" value="YBL036c_PLPDEIII"/>
    <property type="match status" value="1"/>
</dbReference>
<dbReference type="PROSITE" id="PS01211">
    <property type="entry name" value="UPF0001"/>
    <property type="match status" value="1"/>
</dbReference>
<dbReference type="InterPro" id="IPR001608">
    <property type="entry name" value="Ala_racemase_N"/>
</dbReference>
<dbReference type="EMBL" id="AP024484">
    <property type="protein sequence ID" value="BCS86463.1"/>
    <property type="molecule type" value="Genomic_DNA"/>
</dbReference>
<dbReference type="Proteomes" id="UP001319045">
    <property type="component" value="Chromosome"/>
</dbReference>
<reference evidence="5 6" key="1">
    <citation type="journal article" date="2022" name="Int. J. Syst. Evol. Microbiol.">
        <title>Prevotella herbatica sp. nov., a plant polysaccharide-decomposing anaerobic bacterium isolated from a methanogenic reactor.</title>
        <authorList>
            <person name="Uek A."/>
            <person name="Tonouchi A."/>
            <person name="Kaku N."/>
            <person name="Ueki K."/>
        </authorList>
    </citation>
    <scope>NUCLEOTIDE SEQUENCE [LARGE SCALE GENOMIC DNA]</scope>
    <source>
        <strain evidence="5 6">WR041</strain>
    </source>
</reference>
<comment type="similarity">
    <text evidence="2 3">Belongs to the pyridoxal phosphate-binding protein YggS/PROSC family.</text>
</comment>
<feature type="domain" description="Alanine racemase N-terminal" evidence="4">
    <location>
        <begin position="6"/>
        <end position="221"/>
    </location>
</feature>
<dbReference type="HAMAP" id="MF_02087">
    <property type="entry name" value="PLP_homeostasis"/>
    <property type="match status" value="1"/>
</dbReference>
<proteinExistence type="inferred from homology"/>
<organism evidence="5 6">
    <name type="scientific">Prevotella herbatica</name>
    <dbReference type="NCBI Taxonomy" id="2801997"/>
    <lineage>
        <taxon>Bacteria</taxon>
        <taxon>Pseudomonadati</taxon>
        <taxon>Bacteroidota</taxon>
        <taxon>Bacteroidia</taxon>
        <taxon>Bacteroidales</taxon>
        <taxon>Prevotellaceae</taxon>
        <taxon>Prevotella</taxon>
    </lineage>
</organism>
<dbReference type="PANTHER" id="PTHR10146">
    <property type="entry name" value="PROLINE SYNTHETASE CO-TRANSCRIBED BACTERIAL HOMOLOG PROTEIN"/>
    <property type="match status" value="1"/>
</dbReference>
<dbReference type="SUPFAM" id="SSF51419">
    <property type="entry name" value="PLP-binding barrel"/>
    <property type="match status" value="1"/>
</dbReference>
<dbReference type="NCBIfam" id="TIGR00044">
    <property type="entry name" value="YggS family pyridoxal phosphate-dependent enzyme"/>
    <property type="match status" value="1"/>
</dbReference>